<comment type="caution">
    <text evidence="3">The sequence shown here is derived from an EMBL/GenBank/DDBJ whole genome shotgun (WGS) entry which is preliminary data.</text>
</comment>
<dbReference type="InterPro" id="IPR036265">
    <property type="entry name" value="HIT-like_sf"/>
</dbReference>
<dbReference type="EMBL" id="JAUSTN010000003">
    <property type="protein sequence ID" value="MDQ0274592.1"/>
    <property type="molecule type" value="Genomic_DNA"/>
</dbReference>
<evidence type="ECO:0000313" key="4">
    <source>
        <dbReference type="Proteomes" id="UP001236559"/>
    </source>
</evidence>
<dbReference type="PROSITE" id="PS00892">
    <property type="entry name" value="HIT_1"/>
    <property type="match status" value="1"/>
</dbReference>
<dbReference type="SUPFAM" id="SSF54197">
    <property type="entry name" value="HIT-like"/>
    <property type="match status" value="1"/>
</dbReference>
<dbReference type="RefSeq" id="WP_023055366.1">
    <property type="nucleotide sequence ID" value="NZ_JAUSTN010000003.1"/>
</dbReference>
<evidence type="ECO:0000313" key="3">
    <source>
        <dbReference type="EMBL" id="MDQ0274592.1"/>
    </source>
</evidence>
<dbReference type="InterPro" id="IPR011146">
    <property type="entry name" value="HIT-like"/>
</dbReference>
<dbReference type="Gene3D" id="3.30.428.10">
    <property type="entry name" value="HIT-like"/>
    <property type="match status" value="1"/>
</dbReference>
<dbReference type="PROSITE" id="PS51084">
    <property type="entry name" value="HIT_2"/>
    <property type="match status" value="1"/>
</dbReference>
<dbReference type="InterPro" id="IPR001310">
    <property type="entry name" value="Histidine_triad_HIT"/>
</dbReference>
<dbReference type="PANTHER" id="PTHR23089">
    <property type="entry name" value="HISTIDINE TRIAD HIT PROTEIN"/>
    <property type="match status" value="1"/>
</dbReference>
<dbReference type="Proteomes" id="UP001236559">
    <property type="component" value="Unassembled WGS sequence"/>
</dbReference>
<gene>
    <name evidence="3" type="ORF">J2S72_000609</name>
</gene>
<sequence length="112" mass="12522">MDCLFCKIIAGEIPSKKVYEDDLIYAFEDINPEAPVHFLIVPKKHIKNAEELSGKDKDLIGHVFLTAAKILKEKGVTNGFRIVNNCKEDGGQTVDHLHFHVLAGRSLQWPPG</sequence>
<dbReference type="Pfam" id="PF01230">
    <property type="entry name" value="HIT"/>
    <property type="match status" value="1"/>
</dbReference>
<feature type="domain" description="HIT" evidence="2">
    <location>
        <begin position="4"/>
        <end position="112"/>
    </location>
</feature>
<name>A0ABU0ATJ1_9FIRM</name>
<reference evidence="3 4" key="1">
    <citation type="submission" date="2023-07" db="EMBL/GenBank/DDBJ databases">
        <title>Genomic Encyclopedia of Type Strains, Phase IV (KMG-IV): sequencing the most valuable type-strain genomes for metagenomic binning, comparative biology and taxonomic classification.</title>
        <authorList>
            <person name="Goeker M."/>
        </authorList>
    </citation>
    <scope>NUCLEOTIDE SEQUENCE [LARGE SCALE GENOMIC DNA]</scope>
    <source>
        <strain evidence="3 4">DSM 22616</strain>
    </source>
</reference>
<evidence type="ECO:0000259" key="2">
    <source>
        <dbReference type="PROSITE" id="PS51084"/>
    </source>
</evidence>
<organism evidence="3 4">
    <name type="scientific">Peptoniphilus koenoeneniae</name>
    <dbReference type="NCBI Taxonomy" id="507751"/>
    <lineage>
        <taxon>Bacteria</taxon>
        <taxon>Bacillati</taxon>
        <taxon>Bacillota</taxon>
        <taxon>Tissierellia</taxon>
        <taxon>Tissierellales</taxon>
        <taxon>Peptoniphilaceae</taxon>
        <taxon>Peptoniphilus</taxon>
    </lineage>
</organism>
<feature type="short sequence motif" description="Histidine triad motif" evidence="1">
    <location>
        <begin position="96"/>
        <end position="100"/>
    </location>
</feature>
<dbReference type="PRINTS" id="PR00332">
    <property type="entry name" value="HISTRIAD"/>
</dbReference>
<evidence type="ECO:0000256" key="1">
    <source>
        <dbReference type="PROSITE-ProRule" id="PRU00464"/>
    </source>
</evidence>
<accession>A0ABU0ATJ1</accession>
<dbReference type="CDD" id="cd01276">
    <property type="entry name" value="PKCI_related"/>
    <property type="match status" value="1"/>
</dbReference>
<protein>
    <submittedName>
        <fullName evidence="3">Histidine triad (HIT) family protein</fullName>
    </submittedName>
</protein>
<proteinExistence type="predicted"/>
<dbReference type="InterPro" id="IPR019808">
    <property type="entry name" value="Histidine_triad_CS"/>
</dbReference>
<keyword evidence="4" id="KW-1185">Reference proteome</keyword>